<feature type="transmembrane region" description="Helical" evidence="10">
    <location>
        <begin position="1052"/>
        <end position="1072"/>
    </location>
</feature>
<feature type="transmembrane region" description="Helical" evidence="10">
    <location>
        <begin position="952"/>
        <end position="976"/>
    </location>
</feature>
<feature type="region of interest" description="Disordered" evidence="9">
    <location>
        <begin position="290"/>
        <end position="312"/>
    </location>
</feature>
<evidence type="ECO:0000256" key="2">
    <source>
        <dbReference type="ARBA" id="ARBA00022448"/>
    </source>
</evidence>
<feature type="domain" description="ABC transmembrane type-1" evidence="12">
    <location>
        <begin position="871"/>
        <end position="1191"/>
    </location>
</feature>
<feature type="domain" description="ABC transporter" evidence="11">
    <location>
        <begin position="567"/>
        <end position="822"/>
    </location>
</feature>
<dbReference type="CDD" id="cd18604">
    <property type="entry name" value="ABC_6TM_VMR1_D2_like"/>
    <property type="match status" value="1"/>
</dbReference>
<evidence type="ECO:0000259" key="11">
    <source>
        <dbReference type="PROSITE" id="PS50893"/>
    </source>
</evidence>
<dbReference type="GeneID" id="63801696"/>
<comment type="caution">
    <text evidence="13">The sequence shown here is derived from an EMBL/GenBank/DDBJ whole genome shotgun (WGS) entry which is preliminary data.</text>
</comment>
<evidence type="ECO:0000256" key="7">
    <source>
        <dbReference type="ARBA" id="ARBA00022989"/>
    </source>
</evidence>
<evidence type="ECO:0000256" key="6">
    <source>
        <dbReference type="ARBA" id="ARBA00022840"/>
    </source>
</evidence>
<sequence>MRAADRISYRGLFPPFLTGAIGILLALDLLEVYFSFFTPENSDTPFWFGASQRSRYLLLITAGNTTLLFLHGAAQHRAIFLRPHQPCTDEAEECVDAESNGDFVETPLAQARGKNGTPSLVDTPEYSGSWFDTLTFSWVSDIFHSGSRRQLDYVDLYRLDMSDMTVPNWYRYARHRKPDRSLLTTLMLTFAPQLLAQLLLSVVIAVLHYSGPFFLQRILQSIEIIGNTAVGGTPAKSIRSAYLDAFGLLFFTVMNSLVATKVVWIGSHLDFRMKGLLVAELSTKTLNRRARDSSAGTTDKDDGNDEYGSDDDLGSAQEATNGKIMNLLTTDLNRVARVTGSLEDLCVLPTMAIIGLFYLFQLLGWSSLIGFSIVIPYYLLTRKIFDCLSELEEETWRLSDRRVETITELLQGIKAVKLYGWESRFLEIIDKHREDQLDSMWRWLLGLTYAYLVTNLAPLLTLVLVLLTYVGVFGNTLNAEVAFTAISVFQLLHVAVEHFPEYLSWAISGYVSLRRIESYLAMPQAQDLEDRVNRVDDDGDALGFSKASLVWDTYTKDDLGDTANDATHMANANEDTPLLDKTAFMLKDIDIHFPVAGLSIIAGPTGSGKSSLLSALIGEMSLVRGTILLPTINPARAIGLGDPYGDIIKLSREQEAIRDIAYVAQEAWLRNATIRENILFGEPYDQQRYEEVLRVCALKPDLRILTAGDQTEIGERGVTLSGGQKQRVALARAVYSDRKILLIDDCLSAVDAHTAKHILMECLLNKTSLMHGRTRVLVTHHVSMCLPYAQYIAVMREGEITLKGNPQELQAMGKFSATLAELDTKDDTKAEEGSKGKEGTLIEDEEREAGSVKAEVWRAFFTACGRHWYWILSIILLAFTQVLTVLQDYWVRIWVQSAKEPSSSVYASLAMSPVALPDMNRPIVNSLSSVFAVLPAADEVVVQSVQQHSAKYWLGIYFLIGVVGIVWRGVQIMYVFGGAIRASRKLHSELLQAVVHATPRFFDSTPLGRIINRFSRDMQTVDEWTMDILVWWLLDIMGVLSIFAIISYVTPAFVLVAIGISVTYAGIGYYYLNASRELKRIESNTMSPLLSLFGELILGVTSIRAFGLKKYYIKEAVNRINAQNQPFYQVWAANRWLCVRVDLAGAMVAFACSLFILMNLRWMDAGLAGFALSYALMFSDRMLWVIRNYSQNELNMNAVERITQYMKVEQEASAQSTPENKPASNWPRTGDLEIEDLVIEYVPNVPVLHGLNMSIKHGEKIGVVGRTGAGKSTLSLAFLRFIEAAKGRIVLDGVDISKIGLEDLRRNVTIIPQDPVLFNGTIRFNLDPFSEYPDEIVWDALRRAHLVRERGSQTASTATSTATSVFEGNANDSSLERMSGIFNSLEAEIKENGQNLSLGQRQLVALARALVRRSRLIIMDEATASVDFDTDDRIQRTIRGSEFANSTLFCIAHRLRTIIDYDRVLVLDKGKVAEFDTPANLLNRQDGIFRSMCEKSGELEHLVRAAKQTMSK</sequence>
<evidence type="ECO:0000256" key="4">
    <source>
        <dbReference type="ARBA" id="ARBA00022737"/>
    </source>
</evidence>
<feature type="domain" description="ABC transporter" evidence="11">
    <location>
        <begin position="1232"/>
        <end position="1494"/>
    </location>
</feature>
<keyword evidence="3 10" id="KW-0812">Transmembrane</keyword>
<dbReference type="InterPro" id="IPR003593">
    <property type="entry name" value="AAA+_ATPase"/>
</dbReference>
<dbReference type="SMART" id="SM00382">
    <property type="entry name" value="AAA"/>
    <property type="match status" value="2"/>
</dbReference>
<feature type="transmembrane region" description="Helical" evidence="10">
    <location>
        <begin position="12"/>
        <end position="36"/>
    </location>
</feature>
<dbReference type="PANTHER" id="PTHR24223">
    <property type="entry name" value="ATP-BINDING CASSETTE SUB-FAMILY C"/>
    <property type="match status" value="1"/>
</dbReference>
<keyword evidence="2" id="KW-0813">Transport</keyword>
<keyword evidence="8 10" id="KW-0472">Membrane</keyword>
<feature type="domain" description="ABC transmembrane type-1" evidence="12">
    <location>
        <begin position="198"/>
        <end position="504"/>
    </location>
</feature>
<reference evidence="13 14" key="1">
    <citation type="submission" date="2016-07" db="EMBL/GenBank/DDBJ databases">
        <title>Pervasive Adenine N6-methylation of Active Genes in Fungi.</title>
        <authorList>
            <consortium name="DOE Joint Genome Institute"/>
            <person name="Mondo S.J."/>
            <person name="Dannebaum R.O."/>
            <person name="Kuo R.C."/>
            <person name="Labutti K."/>
            <person name="Haridas S."/>
            <person name="Kuo A."/>
            <person name="Salamov A."/>
            <person name="Ahrendt S.R."/>
            <person name="Lipzen A."/>
            <person name="Sullivan W."/>
            <person name="Andreopoulos W.B."/>
            <person name="Clum A."/>
            <person name="Lindquist E."/>
            <person name="Daum C."/>
            <person name="Ramamoorthy G.K."/>
            <person name="Gryganskyi A."/>
            <person name="Culley D."/>
            <person name="Magnuson J.K."/>
            <person name="James T.Y."/>
            <person name="O'Malley M.A."/>
            <person name="Stajich J.E."/>
            <person name="Spatafora J.W."/>
            <person name="Visel A."/>
            <person name="Grigoriev I.V."/>
        </authorList>
    </citation>
    <scope>NUCLEOTIDE SEQUENCE [LARGE SCALE GENOMIC DNA]</scope>
    <source>
        <strain evidence="13 14">ATCC 12442</strain>
    </source>
</reference>
<dbReference type="EMBL" id="MCFD01000002">
    <property type="protein sequence ID" value="ORX73117.1"/>
    <property type="molecule type" value="Genomic_DNA"/>
</dbReference>
<dbReference type="Proteomes" id="UP000193922">
    <property type="component" value="Unassembled WGS sequence"/>
</dbReference>
<organism evidence="13 14">
    <name type="scientific">Linderina pennispora</name>
    <dbReference type="NCBI Taxonomy" id="61395"/>
    <lineage>
        <taxon>Eukaryota</taxon>
        <taxon>Fungi</taxon>
        <taxon>Fungi incertae sedis</taxon>
        <taxon>Zoopagomycota</taxon>
        <taxon>Kickxellomycotina</taxon>
        <taxon>Kickxellomycetes</taxon>
        <taxon>Kickxellales</taxon>
        <taxon>Kickxellaceae</taxon>
        <taxon>Linderina</taxon>
    </lineage>
</organism>
<dbReference type="CDD" id="cd03250">
    <property type="entry name" value="ABCC_MRP_domain1"/>
    <property type="match status" value="1"/>
</dbReference>
<protein>
    <recommendedName>
        <fullName evidence="15">P-loop containing nucleoside triphosphate hydrolase protein</fullName>
    </recommendedName>
</protein>
<evidence type="ECO:0008006" key="15">
    <source>
        <dbReference type="Google" id="ProtNLM"/>
    </source>
</evidence>
<evidence type="ECO:0000313" key="13">
    <source>
        <dbReference type="EMBL" id="ORX73117.1"/>
    </source>
</evidence>
<dbReference type="STRING" id="61395.A0A1Y1WHX5"/>
<keyword evidence="6" id="KW-0067">ATP-binding</keyword>
<dbReference type="RefSeq" id="XP_040746457.1">
    <property type="nucleotide sequence ID" value="XM_040885048.1"/>
</dbReference>
<dbReference type="PROSITE" id="PS00211">
    <property type="entry name" value="ABC_TRANSPORTER_1"/>
    <property type="match status" value="2"/>
</dbReference>
<dbReference type="GO" id="GO:0016887">
    <property type="term" value="F:ATP hydrolysis activity"/>
    <property type="evidence" value="ECO:0007669"/>
    <property type="project" value="InterPro"/>
</dbReference>
<dbReference type="GO" id="GO:0005524">
    <property type="term" value="F:ATP binding"/>
    <property type="evidence" value="ECO:0007669"/>
    <property type="project" value="UniProtKB-KW"/>
</dbReference>
<feature type="transmembrane region" description="Helical" evidence="10">
    <location>
        <begin position="245"/>
        <end position="264"/>
    </location>
</feature>
<dbReference type="InterPro" id="IPR011527">
    <property type="entry name" value="ABC1_TM_dom"/>
</dbReference>
<evidence type="ECO:0000259" key="12">
    <source>
        <dbReference type="PROSITE" id="PS50929"/>
    </source>
</evidence>
<dbReference type="CDD" id="cd03244">
    <property type="entry name" value="ABCC_MRP_domain2"/>
    <property type="match status" value="1"/>
</dbReference>
<dbReference type="InterPro" id="IPR036640">
    <property type="entry name" value="ABC1_TM_sf"/>
</dbReference>
<evidence type="ECO:0000313" key="14">
    <source>
        <dbReference type="Proteomes" id="UP000193922"/>
    </source>
</evidence>
<evidence type="ECO:0000256" key="10">
    <source>
        <dbReference type="SAM" id="Phobius"/>
    </source>
</evidence>
<feature type="transmembrane region" description="Helical" evidence="10">
    <location>
        <begin position="1141"/>
        <end position="1160"/>
    </location>
</feature>
<dbReference type="InterPro" id="IPR027417">
    <property type="entry name" value="P-loop_NTPase"/>
</dbReference>
<keyword evidence="14" id="KW-1185">Reference proteome</keyword>
<feature type="region of interest" description="Disordered" evidence="9">
    <location>
        <begin position="825"/>
        <end position="845"/>
    </location>
</feature>
<feature type="transmembrane region" description="Helical" evidence="10">
    <location>
        <begin position="356"/>
        <end position="379"/>
    </location>
</feature>
<evidence type="ECO:0000256" key="5">
    <source>
        <dbReference type="ARBA" id="ARBA00022741"/>
    </source>
</evidence>
<dbReference type="InterPro" id="IPR017871">
    <property type="entry name" value="ABC_transporter-like_CS"/>
</dbReference>
<dbReference type="Gene3D" id="1.20.1560.10">
    <property type="entry name" value="ABC transporter type 1, transmembrane domain"/>
    <property type="match status" value="2"/>
</dbReference>
<dbReference type="GO" id="GO:0000329">
    <property type="term" value="C:fungal-type vacuole membrane"/>
    <property type="evidence" value="ECO:0007669"/>
    <property type="project" value="TreeGrafter"/>
</dbReference>
<keyword evidence="7 10" id="KW-1133">Transmembrane helix</keyword>
<dbReference type="CDD" id="cd18596">
    <property type="entry name" value="ABC_6TM_VMR1_D1_like"/>
    <property type="match status" value="1"/>
</dbReference>
<evidence type="ECO:0000256" key="1">
    <source>
        <dbReference type="ARBA" id="ARBA00004141"/>
    </source>
</evidence>
<dbReference type="Gene3D" id="3.40.50.300">
    <property type="entry name" value="P-loop containing nucleotide triphosphate hydrolases"/>
    <property type="match status" value="2"/>
</dbReference>
<dbReference type="Pfam" id="PF00664">
    <property type="entry name" value="ABC_membrane"/>
    <property type="match status" value="2"/>
</dbReference>
<evidence type="ECO:0000256" key="3">
    <source>
        <dbReference type="ARBA" id="ARBA00022692"/>
    </source>
</evidence>
<feature type="compositionally biased region" description="Acidic residues" evidence="9">
    <location>
        <begin position="302"/>
        <end position="312"/>
    </location>
</feature>
<comment type="subcellular location">
    <subcellularLocation>
        <location evidence="1">Membrane</location>
        <topology evidence="1">Multi-pass membrane protein</topology>
    </subcellularLocation>
</comment>
<evidence type="ECO:0000256" key="8">
    <source>
        <dbReference type="ARBA" id="ARBA00023136"/>
    </source>
</evidence>
<accession>A0A1Y1WHX5</accession>
<feature type="transmembrane region" description="Helical" evidence="10">
    <location>
        <begin position="449"/>
        <end position="470"/>
    </location>
</feature>
<dbReference type="SUPFAM" id="SSF90123">
    <property type="entry name" value="ABC transporter transmembrane region"/>
    <property type="match status" value="2"/>
</dbReference>
<dbReference type="Pfam" id="PF00005">
    <property type="entry name" value="ABC_tran"/>
    <property type="match status" value="2"/>
</dbReference>
<evidence type="ECO:0000256" key="9">
    <source>
        <dbReference type="SAM" id="MobiDB-lite"/>
    </source>
</evidence>
<dbReference type="InterPro" id="IPR050173">
    <property type="entry name" value="ABC_transporter_C-like"/>
</dbReference>
<dbReference type="FunFam" id="3.40.50.300:FF:000565">
    <property type="entry name" value="ABC bile acid transporter"/>
    <property type="match status" value="1"/>
</dbReference>
<dbReference type="OrthoDB" id="6500128at2759"/>
<proteinExistence type="predicted"/>
<keyword evidence="5" id="KW-0547">Nucleotide-binding</keyword>
<feature type="transmembrane region" description="Helical" evidence="10">
    <location>
        <begin position="868"/>
        <end position="886"/>
    </location>
</feature>
<name>A0A1Y1WHX5_9FUNG</name>
<dbReference type="PANTHER" id="PTHR24223:SF353">
    <property type="entry name" value="ABC TRANSPORTER ATP-BINDING PROTEIN_PERMEASE VMR1-RELATED"/>
    <property type="match status" value="1"/>
</dbReference>
<dbReference type="PROSITE" id="PS50929">
    <property type="entry name" value="ABC_TM1F"/>
    <property type="match status" value="2"/>
</dbReference>
<feature type="transmembrane region" description="Helical" evidence="10">
    <location>
        <begin position="56"/>
        <end position="74"/>
    </location>
</feature>
<dbReference type="PROSITE" id="PS50893">
    <property type="entry name" value="ABC_TRANSPORTER_2"/>
    <property type="match status" value="2"/>
</dbReference>
<feature type="transmembrane region" description="Helical" evidence="10">
    <location>
        <begin position="1028"/>
        <end position="1046"/>
    </location>
</feature>
<keyword evidence="4" id="KW-0677">Repeat</keyword>
<dbReference type="SUPFAM" id="SSF52540">
    <property type="entry name" value="P-loop containing nucleoside triphosphate hydrolases"/>
    <property type="match status" value="2"/>
</dbReference>
<dbReference type="GO" id="GO:0140359">
    <property type="term" value="F:ABC-type transporter activity"/>
    <property type="evidence" value="ECO:0007669"/>
    <property type="project" value="InterPro"/>
</dbReference>
<dbReference type="InterPro" id="IPR003439">
    <property type="entry name" value="ABC_transporter-like_ATP-bd"/>
</dbReference>
<feature type="compositionally biased region" description="Basic and acidic residues" evidence="9">
    <location>
        <begin position="825"/>
        <end position="840"/>
    </location>
</feature>
<gene>
    <name evidence="13" type="ORF">DL89DRAFT_244006</name>
</gene>